<proteinExistence type="predicted"/>
<evidence type="ECO:0000313" key="1">
    <source>
        <dbReference type="EMBL" id="JAD68654.1"/>
    </source>
</evidence>
<dbReference type="AlphaFoldDB" id="A0A0A9BXB6"/>
<dbReference type="EMBL" id="GBRH01229241">
    <property type="protein sequence ID" value="JAD68654.1"/>
    <property type="molecule type" value="Transcribed_RNA"/>
</dbReference>
<name>A0A0A9BXB6_ARUDO</name>
<accession>A0A0A9BXB6</accession>
<reference evidence="1" key="2">
    <citation type="journal article" date="2015" name="Data Brief">
        <title>Shoot transcriptome of the giant reed, Arundo donax.</title>
        <authorList>
            <person name="Barrero R.A."/>
            <person name="Guerrero F.D."/>
            <person name="Moolhuijzen P."/>
            <person name="Goolsby J.A."/>
            <person name="Tidwell J."/>
            <person name="Bellgard S.E."/>
            <person name="Bellgard M.I."/>
        </authorList>
    </citation>
    <scope>NUCLEOTIDE SEQUENCE</scope>
    <source>
        <tissue evidence="1">Shoot tissue taken approximately 20 cm above the soil surface</tissue>
    </source>
</reference>
<organism evidence="1">
    <name type="scientific">Arundo donax</name>
    <name type="common">Giant reed</name>
    <name type="synonym">Donax arundinaceus</name>
    <dbReference type="NCBI Taxonomy" id="35708"/>
    <lineage>
        <taxon>Eukaryota</taxon>
        <taxon>Viridiplantae</taxon>
        <taxon>Streptophyta</taxon>
        <taxon>Embryophyta</taxon>
        <taxon>Tracheophyta</taxon>
        <taxon>Spermatophyta</taxon>
        <taxon>Magnoliopsida</taxon>
        <taxon>Liliopsida</taxon>
        <taxon>Poales</taxon>
        <taxon>Poaceae</taxon>
        <taxon>PACMAD clade</taxon>
        <taxon>Arundinoideae</taxon>
        <taxon>Arundineae</taxon>
        <taxon>Arundo</taxon>
    </lineage>
</organism>
<sequence>MGFMLMMTSASVLAWEYFYADFYSVVSGGKSILVSAIM</sequence>
<protein>
    <submittedName>
        <fullName evidence="1">Uncharacterized protein</fullName>
    </submittedName>
</protein>
<reference evidence="1" key="1">
    <citation type="submission" date="2014-09" db="EMBL/GenBank/DDBJ databases">
        <authorList>
            <person name="Magalhaes I.L.F."/>
            <person name="Oliveira U."/>
            <person name="Santos F.R."/>
            <person name="Vidigal T.H.D.A."/>
            <person name="Brescovit A.D."/>
            <person name="Santos A.J."/>
        </authorList>
    </citation>
    <scope>NUCLEOTIDE SEQUENCE</scope>
    <source>
        <tissue evidence="1">Shoot tissue taken approximately 20 cm above the soil surface</tissue>
    </source>
</reference>